<name>A0A381R0J2_9ZZZZ</name>
<sequence length="50" mass="5601">VINKDEMLDWALGLESPHHSGLTGASLVVTHMTDSLPEEITWIWHKQSSC</sequence>
<protein>
    <submittedName>
        <fullName evidence="1">Uncharacterized protein</fullName>
    </submittedName>
</protein>
<dbReference type="EMBL" id="UINC01001549">
    <property type="protein sequence ID" value="SUZ83387.1"/>
    <property type="molecule type" value="Genomic_DNA"/>
</dbReference>
<reference evidence="1" key="1">
    <citation type="submission" date="2018-05" db="EMBL/GenBank/DDBJ databases">
        <authorList>
            <person name="Lanie J.A."/>
            <person name="Ng W.-L."/>
            <person name="Kazmierczak K.M."/>
            <person name="Andrzejewski T.M."/>
            <person name="Davidsen T.M."/>
            <person name="Wayne K.J."/>
            <person name="Tettelin H."/>
            <person name="Glass J.I."/>
            <person name="Rusch D."/>
            <person name="Podicherti R."/>
            <person name="Tsui H.-C.T."/>
            <person name="Winkler M.E."/>
        </authorList>
    </citation>
    <scope>NUCLEOTIDE SEQUENCE</scope>
</reference>
<dbReference type="AlphaFoldDB" id="A0A381R0J2"/>
<organism evidence="1">
    <name type="scientific">marine metagenome</name>
    <dbReference type="NCBI Taxonomy" id="408172"/>
    <lineage>
        <taxon>unclassified sequences</taxon>
        <taxon>metagenomes</taxon>
        <taxon>ecological metagenomes</taxon>
    </lineage>
</organism>
<evidence type="ECO:0000313" key="1">
    <source>
        <dbReference type="EMBL" id="SUZ83387.1"/>
    </source>
</evidence>
<gene>
    <name evidence="1" type="ORF">METZ01_LOCUS36241</name>
</gene>
<feature type="non-terminal residue" evidence="1">
    <location>
        <position position="1"/>
    </location>
</feature>
<proteinExistence type="predicted"/>
<accession>A0A381R0J2</accession>